<evidence type="ECO:0000313" key="2">
    <source>
        <dbReference type="Proteomes" id="UP000224460"/>
    </source>
</evidence>
<comment type="caution">
    <text evidence="1">The sequence shown here is derived from an EMBL/GenBank/DDBJ whole genome shotgun (WGS) entry which is preliminary data.</text>
</comment>
<dbReference type="EMBL" id="PEDL01000009">
    <property type="protein sequence ID" value="PHV70616.1"/>
    <property type="molecule type" value="Genomic_DNA"/>
</dbReference>
<sequence length="240" mass="27016">MNERELLAQGALLLGIELDQKQINQLLRYKELLLEWNQKLNLTAITDDREIITKHFLDCLTVNKATNMKDIKTLIDIGTGAGFPGLVIKIVYPHIDIILVDALNKRLNFLNEVIRELKLEKISCVHSRAEDLGKKEEYREAFDMCASRAVANLAVLSEYTLPFVKQGGYLLALKGQKLDEELEQGSKAIQILGGKLEEIVDATVPFTELNHRIAKIIKVNKTAKKYPRKAGEPTKNPLGV</sequence>
<dbReference type="Proteomes" id="UP000224460">
    <property type="component" value="Unassembled WGS sequence"/>
</dbReference>
<accession>A0AC61DCX3</accession>
<reference evidence="1" key="1">
    <citation type="submission" date="2017-10" db="EMBL/GenBank/DDBJ databases">
        <title>Genome sequence of cellulolytic Lachnospiraceae bacterium XHS1971 isolated from hotspring sediment.</title>
        <authorList>
            <person name="Vasudevan G."/>
            <person name="Joshi A.J."/>
            <person name="Hivarkar S."/>
            <person name="Lanjekar V.B."/>
            <person name="Dhakephalkar P.K."/>
            <person name="Dagar S."/>
        </authorList>
    </citation>
    <scope>NUCLEOTIDE SEQUENCE</scope>
    <source>
        <strain evidence="1">XHS1971</strain>
    </source>
</reference>
<proteinExistence type="predicted"/>
<organism evidence="1 2">
    <name type="scientific">Sporanaerobium hydrogeniformans</name>
    <dbReference type="NCBI Taxonomy" id="3072179"/>
    <lineage>
        <taxon>Bacteria</taxon>
        <taxon>Bacillati</taxon>
        <taxon>Bacillota</taxon>
        <taxon>Clostridia</taxon>
        <taxon>Lachnospirales</taxon>
        <taxon>Lachnospiraceae</taxon>
        <taxon>Sporanaerobium</taxon>
    </lineage>
</organism>
<keyword evidence="2" id="KW-1185">Reference proteome</keyword>
<evidence type="ECO:0000313" key="1">
    <source>
        <dbReference type="EMBL" id="PHV70616.1"/>
    </source>
</evidence>
<protein>
    <submittedName>
        <fullName evidence="1">16S rRNA (Guanine(527)-N(7))-methyltransferase RsmG</fullName>
    </submittedName>
</protein>
<name>A0AC61DCX3_9FIRM</name>
<gene>
    <name evidence="1" type="ORF">CS063_09955</name>
</gene>